<proteinExistence type="predicted"/>
<evidence type="ECO:0000313" key="2">
    <source>
        <dbReference type="Proteomes" id="UP000683417"/>
    </source>
</evidence>
<evidence type="ECO:0000313" key="1">
    <source>
        <dbReference type="EMBL" id="CAD6503112.1"/>
    </source>
</evidence>
<dbReference type="AlphaFoldDB" id="A0A9W4D3A6"/>
<sequence length="17" mass="1733">MGIKIVVASGKDCANIN</sequence>
<comment type="caution">
    <text evidence="1">The sequence shown here is derived from an EMBL/GenBank/DDBJ whole genome shotgun (WGS) entry which is preliminary data.</text>
</comment>
<dbReference type="Proteomes" id="UP000683417">
    <property type="component" value="Unassembled WGS sequence"/>
</dbReference>
<gene>
    <name evidence="1" type="ORF">BGTH12_LOCUS4470</name>
</gene>
<accession>A0A9W4D3A6</accession>
<name>A0A9W4D3A6_BLUGR</name>
<organism evidence="1 2">
    <name type="scientific">Blumeria graminis f. sp. triticale</name>
    <dbReference type="NCBI Taxonomy" id="1689686"/>
    <lineage>
        <taxon>Eukaryota</taxon>
        <taxon>Fungi</taxon>
        <taxon>Dikarya</taxon>
        <taxon>Ascomycota</taxon>
        <taxon>Pezizomycotina</taxon>
        <taxon>Leotiomycetes</taxon>
        <taxon>Erysiphales</taxon>
        <taxon>Erysiphaceae</taxon>
        <taxon>Blumeria</taxon>
    </lineage>
</organism>
<reference evidence="1" key="1">
    <citation type="submission" date="2020-10" db="EMBL/GenBank/DDBJ databases">
        <authorList>
            <person name="Muller C M."/>
        </authorList>
    </citation>
    <scope>NUCLEOTIDE SEQUENCE</scope>
    <source>
        <strain evidence="1">THUN-12</strain>
    </source>
</reference>
<protein>
    <submittedName>
        <fullName evidence="1">BgTH12-02781</fullName>
    </submittedName>
</protein>
<dbReference type="EMBL" id="CAJHIT010000007">
    <property type="protein sequence ID" value="CAD6503112.1"/>
    <property type="molecule type" value="Genomic_DNA"/>
</dbReference>